<comment type="caution">
    <text evidence="2">The sequence shown here is derived from an EMBL/GenBank/DDBJ whole genome shotgun (WGS) entry which is preliminary data.</text>
</comment>
<dbReference type="Proteomes" id="UP001152622">
    <property type="component" value="Chromosome 18"/>
</dbReference>
<proteinExistence type="predicted"/>
<protein>
    <submittedName>
        <fullName evidence="2">Uncharacterized protein</fullName>
    </submittedName>
</protein>
<evidence type="ECO:0000313" key="2">
    <source>
        <dbReference type="EMBL" id="KAJ8337478.1"/>
    </source>
</evidence>
<dbReference type="EMBL" id="JAINUF010000018">
    <property type="protein sequence ID" value="KAJ8337478.1"/>
    <property type="molecule type" value="Genomic_DNA"/>
</dbReference>
<reference evidence="2" key="1">
    <citation type="journal article" date="2023" name="Science">
        <title>Genome structures resolve the early diversification of teleost fishes.</title>
        <authorList>
            <person name="Parey E."/>
            <person name="Louis A."/>
            <person name="Montfort J."/>
            <person name="Bouchez O."/>
            <person name="Roques C."/>
            <person name="Iampietro C."/>
            <person name="Lluch J."/>
            <person name="Castinel A."/>
            <person name="Donnadieu C."/>
            <person name="Desvignes T."/>
            <person name="Floi Bucao C."/>
            <person name="Jouanno E."/>
            <person name="Wen M."/>
            <person name="Mejri S."/>
            <person name="Dirks R."/>
            <person name="Jansen H."/>
            <person name="Henkel C."/>
            <person name="Chen W.J."/>
            <person name="Zahm M."/>
            <person name="Cabau C."/>
            <person name="Klopp C."/>
            <person name="Thompson A.W."/>
            <person name="Robinson-Rechavi M."/>
            <person name="Braasch I."/>
            <person name="Lecointre G."/>
            <person name="Bobe J."/>
            <person name="Postlethwait J.H."/>
            <person name="Berthelot C."/>
            <person name="Roest Crollius H."/>
            <person name="Guiguen Y."/>
        </authorList>
    </citation>
    <scope>NUCLEOTIDE SEQUENCE</scope>
    <source>
        <strain evidence="2">WJC10195</strain>
    </source>
</reference>
<dbReference type="AlphaFoldDB" id="A0A9Q1EES8"/>
<keyword evidence="3" id="KW-1185">Reference proteome</keyword>
<accession>A0A9Q1EES8</accession>
<sequence>MGGGVDVETERGWSGWRRFCDGGEVGLETERGQSVCGEPCPASAHADSAVHRTSARNAAWPLPLANSQAGTWDRHDPARGDQG</sequence>
<feature type="compositionally biased region" description="Basic and acidic residues" evidence="1">
    <location>
        <begin position="72"/>
        <end position="83"/>
    </location>
</feature>
<organism evidence="2 3">
    <name type="scientific">Synaphobranchus kaupii</name>
    <name type="common">Kaup's arrowtooth eel</name>
    <dbReference type="NCBI Taxonomy" id="118154"/>
    <lineage>
        <taxon>Eukaryota</taxon>
        <taxon>Metazoa</taxon>
        <taxon>Chordata</taxon>
        <taxon>Craniata</taxon>
        <taxon>Vertebrata</taxon>
        <taxon>Euteleostomi</taxon>
        <taxon>Actinopterygii</taxon>
        <taxon>Neopterygii</taxon>
        <taxon>Teleostei</taxon>
        <taxon>Anguilliformes</taxon>
        <taxon>Synaphobranchidae</taxon>
        <taxon>Synaphobranchus</taxon>
    </lineage>
</organism>
<evidence type="ECO:0000256" key="1">
    <source>
        <dbReference type="SAM" id="MobiDB-lite"/>
    </source>
</evidence>
<feature type="region of interest" description="Disordered" evidence="1">
    <location>
        <begin position="58"/>
        <end position="83"/>
    </location>
</feature>
<evidence type="ECO:0000313" key="3">
    <source>
        <dbReference type="Proteomes" id="UP001152622"/>
    </source>
</evidence>
<name>A0A9Q1EES8_SYNKA</name>
<gene>
    <name evidence="2" type="ORF">SKAU_G00364440</name>
</gene>